<comment type="caution">
    <text evidence="2">The sequence shown here is derived from an EMBL/GenBank/DDBJ whole genome shotgun (WGS) entry which is preliminary data.</text>
</comment>
<evidence type="ECO:0000256" key="1">
    <source>
        <dbReference type="SAM" id="Phobius"/>
    </source>
</evidence>
<accession>A0A849V9C9</accession>
<keyword evidence="1" id="KW-1133">Transmembrane helix</keyword>
<dbReference type="AlphaFoldDB" id="A0A849V9C9"/>
<dbReference type="Proteomes" id="UP000586305">
    <property type="component" value="Unassembled WGS sequence"/>
</dbReference>
<name>A0A849V9C9_9GAMM</name>
<dbReference type="RefSeq" id="WP_171624333.1">
    <property type="nucleotide sequence ID" value="NZ_JABBPG010000001.1"/>
</dbReference>
<protein>
    <submittedName>
        <fullName evidence="2">Uncharacterized protein</fullName>
    </submittedName>
</protein>
<keyword evidence="1" id="KW-0812">Transmembrane</keyword>
<organism evidence="2 3">
    <name type="scientific">Pseudoalteromonas caenipelagi</name>
    <dbReference type="NCBI Taxonomy" id="2726988"/>
    <lineage>
        <taxon>Bacteria</taxon>
        <taxon>Pseudomonadati</taxon>
        <taxon>Pseudomonadota</taxon>
        <taxon>Gammaproteobacteria</taxon>
        <taxon>Alteromonadales</taxon>
        <taxon>Pseudoalteromonadaceae</taxon>
        <taxon>Pseudoalteromonas</taxon>
    </lineage>
</organism>
<sequence>MTKQTIVLLASVLGMLALVNGIFIVIPTEAWYWFMPSVSDRGHFTST</sequence>
<keyword evidence="3" id="KW-1185">Reference proteome</keyword>
<proteinExistence type="predicted"/>
<feature type="transmembrane region" description="Helical" evidence="1">
    <location>
        <begin position="7"/>
        <end position="26"/>
    </location>
</feature>
<gene>
    <name evidence="2" type="ORF">HG263_01575</name>
</gene>
<keyword evidence="1" id="KW-0472">Membrane</keyword>
<dbReference type="EMBL" id="JABBPG010000001">
    <property type="protein sequence ID" value="NOU49243.1"/>
    <property type="molecule type" value="Genomic_DNA"/>
</dbReference>
<evidence type="ECO:0000313" key="2">
    <source>
        <dbReference type="EMBL" id="NOU49243.1"/>
    </source>
</evidence>
<evidence type="ECO:0000313" key="3">
    <source>
        <dbReference type="Proteomes" id="UP000586305"/>
    </source>
</evidence>
<reference evidence="2 3" key="1">
    <citation type="submission" date="2020-04" db="EMBL/GenBank/DDBJ databases">
        <title>Pseudoalteromonas caenipelagi sp. nov., isolated from a tidal flat.</title>
        <authorList>
            <person name="Park S."/>
            <person name="Yoon J.-H."/>
        </authorList>
    </citation>
    <scope>NUCLEOTIDE SEQUENCE [LARGE SCALE GENOMIC DNA]</scope>
    <source>
        <strain evidence="2 3">JBTF-M23</strain>
    </source>
</reference>